<proteinExistence type="predicted"/>
<dbReference type="Gene3D" id="3.30.40.10">
    <property type="entry name" value="Zinc/RING finger domain, C3HC4 (zinc finger)"/>
    <property type="match status" value="1"/>
</dbReference>
<dbReference type="PROSITE" id="PS50016">
    <property type="entry name" value="ZF_PHD_2"/>
    <property type="match status" value="1"/>
</dbReference>
<dbReference type="InterPro" id="IPR011011">
    <property type="entry name" value="Znf_FYVE_PHD"/>
</dbReference>
<reference evidence="9 10" key="1">
    <citation type="submission" date="2015-09" db="EMBL/GenBank/DDBJ databases">
        <title>Host preference determinants of Valsa canker pathogens revealed by comparative genomics.</title>
        <authorList>
            <person name="Yin Z."/>
            <person name="Huang L."/>
        </authorList>
    </citation>
    <scope>NUCLEOTIDE SEQUENCE [LARGE SCALE GENOMIC DNA]</scope>
    <source>
        <strain evidence="9 10">03-1</strain>
    </source>
</reference>
<dbReference type="AlphaFoldDB" id="A0A423X366"/>
<protein>
    <recommendedName>
        <fullName evidence="8">PHD-type domain-containing protein</fullName>
    </recommendedName>
</protein>
<dbReference type="PANTHER" id="PTHR46174">
    <property type="entry name" value="CXXC-TYPE ZINC FINGER PROTEIN 1"/>
    <property type="match status" value="1"/>
</dbReference>
<dbReference type="GO" id="GO:0045893">
    <property type="term" value="P:positive regulation of DNA-templated transcription"/>
    <property type="evidence" value="ECO:0007669"/>
    <property type="project" value="TreeGrafter"/>
</dbReference>
<dbReference type="InterPro" id="IPR037869">
    <property type="entry name" value="Spp1/CFP1"/>
</dbReference>
<gene>
    <name evidence="9" type="ORF">VMCG_01980</name>
</gene>
<dbReference type="GO" id="GO:0008270">
    <property type="term" value="F:zinc ion binding"/>
    <property type="evidence" value="ECO:0007669"/>
    <property type="project" value="UniProtKB-KW"/>
</dbReference>
<feature type="compositionally biased region" description="Basic and acidic residues" evidence="7">
    <location>
        <begin position="16"/>
        <end position="33"/>
    </location>
</feature>
<evidence type="ECO:0000259" key="8">
    <source>
        <dbReference type="PROSITE" id="PS50016"/>
    </source>
</evidence>
<dbReference type="InterPro" id="IPR013083">
    <property type="entry name" value="Znf_RING/FYVE/PHD"/>
</dbReference>
<keyword evidence="3 6" id="KW-0863">Zinc-finger</keyword>
<dbReference type="STRING" id="356882.A0A423X366"/>
<dbReference type="SUPFAM" id="SSF57903">
    <property type="entry name" value="FYVE/PHD zinc finger"/>
    <property type="match status" value="1"/>
</dbReference>
<evidence type="ECO:0000256" key="2">
    <source>
        <dbReference type="ARBA" id="ARBA00022723"/>
    </source>
</evidence>
<feature type="domain" description="PHD-type" evidence="8">
    <location>
        <begin position="156"/>
        <end position="207"/>
    </location>
</feature>
<dbReference type="InterPro" id="IPR019786">
    <property type="entry name" value="Zinc_finger_PHD-type_CS"/>
</dbReference>
<keyword evidence="5" id="KW-0539">Nucleus</keyword>
<dbReference type="SMART" id="SM00249">
    <property type="entry name" value="PHD"/>
    <property type="match status" value="1"/>
</dbReference>
<evidence type="ECO:0000256" key="3">
    <source>
        <dbReference type="ARBA" id="ARBA00022771"/>
    </source>
</evidence>
<comment type="caution">
    <text evidence="9">The sequence shown here is derived from an EMBL/GenBank/DDBJ whole genome shotgun (WGS) entry which is preliminary data.</text>
</comment>
<dbReference type="OrthoDB" id="436852at2759"/>
<evidence type="ECO:0000256" key="4">
    <source>
        <dbReference type="ARBA" id="ARBA00022833"/>
    </source>
</evidence>
<dbReference type="CDD" id="cd15552">
    <property type="entry name" value="PHD_PHF3_like"/>
    <property type="match status" value="1"/>
</dbReference>
<comment type="subcellular location">
    <subcellularLocation>
        <location evidence="1">Nucleus</location>
    </subcellularLocation>
</comment>
<dbReference type="Proteomes" id="UP000283895">
    <property type="component" value="Unassembled WGS sequence"/>
</dbReference>
<keyword evidence="2" id="KW-0479">Metal-binding</keyword>
<feature type="compositionally biased region" description="Basic residues" evidence="7">
    <location>
        <begin position="85"/>
        <end position="99"/>
    </location>
</feature>
<feature type="compositionally biased region" description="Low complexity" evidence="7">
    <location>
        <begin position="47"/>
        <end position="60"/>
    </location>
</feature>
<keyword evidence="10" id="KW-1185">Reference proteome</keyword>
<evidence type="ECO:0000256" key="1">
    <source>
        <dbReference type="ARBA" id="ARBA00004123"/>
    </source>
</evidence>
<evidence type="ECO:0000313" key="10">
    <source>
        <dbReference type="Proteomes" id="UP000283895"/>
    </source>
</evidence>
<dbReference type="PROSITE" id="PS01359">
    <property type="entry name" value="ZF_PHD_1"/>
    <property type="match status" value="1"/>
</dbReference>
<keyword evidence="4" id="KW-0862">Zinc</keyword>
<evidence type="ECO:0000313" key="9">
    <source>
        <dbReference type="EMBL" id="ROW10344.1"/>
    </source>
</evidence>
<organism evidence="9 10">
    <name type="scientific">Cytospora schulzeri</name>
    <dbReference type="NCBI Taxonomy" id="448051"/>
    <lineage>
        <taxon>Eukaryota</taxon>
        <taxon>Fungi</taxon>
        <taxon>Dikarya</taxon>
        <taxon>Ascomycota</taxon>
        <taxon>Pezizomycotina</taxon>
        <taxon>Sordariomycetes</taxon>
        <taxon>Sordariomycetidae</taxon>
        <taxon>Diaporthales</taxon>
        <taxon>Cytosporaceae</taxon>
        <taxon>Cytospora</taxon>
    </lineage>
</organism>
<dbReference type="GO" id="GO:0048188">
    <property type="term" value="C:Set1C/COMPASS complex"/>
    <property type="evidence" value="ECO:0007669"/>
    <property type="project" value="InterPro"/>
</dbReference>
<sequence length="506" mass="56204">MDIDPTEPSASSQQDLKIKREASGMDDDARMSEIPESGDTALDRPHSTQPSQQPPLASQPDATTTDEKSEEVKPPPSVATPSRPTSKKGTAKLVKKTNRKGNGSTSRGGRSTRGGSRATASSRKKSTASQASSPPSGFPPGSSEAGGTDDEDSDHGPYCICRGPDDHRWMISCDMCDDWFHGECVQIDKAVGEALIQRYVCPRCTDDEGINVTRYKKTCSLDGCFKPARIYDDAGGAAEYSVFCCDRHAEEWWEQLVRSLPENRSLKAKKADLTREKFMGLLNVSTTQEAVEGEEPWRIGKKPFAVPPEFWSKVDQTLVFTPEERAFLTASAADRYALAEEIVLNKKMQQILDLANERRKTAISEGLLEKDACGYDSRLNLVGCPDEFSVFVKSAQGEAIYKNNSLTAEGSWTEEQARALRDEAEAQEREWDPATAGVCDRRRCKPHASWYNTFTKSTRHVIKELARQAKEKLDAETRVREAAATRYYRRRHERTAVTRLDGVVTT</sequence>
<feature type="compositionally biased region" description="Low complexity" evidence="7">
    <location>
        <begin position="100"/>
        <end position="146"/>
    </location>
</feature>
<dbReference type="InterPro" id="IPR019787">
    <property type="entry name" value="Znf_PHD-finger"/>
</dbReference>
<dbReference type="EMBL" id="LKEA01000003">
    <property type="protein sequence ID" value="ROW10344.1"/>
    <property type="molecule type" value="Genomic_DNA"/>
</dbReference>
<accession>A0A423X366</accession>
<evidence type="ECO:0000256" key="6">
    <source>
        <dbReference type="PROSITE-ProRule" id="PRU00146"/>
    </source>
</evidence>
<evidence type="ECO:0000256" key="7">
    <source>
        <dbReference type="SAM" id="MobiDB-lite"/>
    </source>
</evidence>
<dbReference type="InterPro" id="IPR001965">
    <property type="entry name" value="Znf_PHD"/>
</dbReference>
<dbReference type="Pfam" id="PF00628">
    <property type="entry name" value="PHD"/>
    <property type="match status" value="1"/>
</dbReference>
<evidence type="ECO:0000256" key="5">
    <source>
        <dbReference type="ARBA" id="ARBA00023242"/>
    </source>
</evidence>
<dbReference type="PANTHER" id="PTHR46174:SF1">
    <property type="entry name" value="CXXC-TYPE ZINC FINGER PROTEIN 1"/>
    <property type="match status" value="1"/>
</dbReference>
<feature type="region of interest" description="Disordered" evidence="7">
    <location>
        <begin position="1"/>
        <end position="154"/>
    </location>
</feature>
<name>A0A423X366_9PEZI</name>